<evidence type="ECO:0000256" key="18">
    <source>
        <dbReference type="ARBA" id="ARBA00047552"/>
    </source>
</evidence>
<dbReference type="FunCoup" id="L9KYR6">
    <property type="interactions" value="308"/>
</dbReference>
<dbReference type="PANTHER" id="PTHR11946">
    <property type="entry name" value="VALYL-TRNA SYNTHETASES"/>
    <property type="match status" value="1"/>
</dbReference>
<dbReference type="GO" id="GO:0005739">
    <property type="term" value="C:mitochondrion"/>
    <property type="evidence" value="ECO:0007669"/>
    <property type="project" value="UniProtKB-SubCell"/>
</dbReference>
<comment type="function">
    <text evidence="19">Component of the general transcription and DNA repair factor IIH (TFIIH) core complex, which is involved in general and transcription-coupled nucleotide excision repair (NER) of damaged DNA and, when complexed to CAK, in RNA transcription by RNA polymerase II. In NER, TFIIH acts by opening DNA around the lesion to allow the excision of the damaged oligonucleotide and its replacement by a new DNA fragment. In transcription, TFIIH has an essential role in transcription initiation. When the pre-initiation complex (PIC) has been established, TFIIH is required for promoter opening and promoter escape. Phosphorylation of the C-terminal tail (CTD) of the largest subunit of RNA polymerase II by the kinase module CAK controls the initiation of transcription.</text>
</comment>
<dbReference type="InterPro" id="IPR002303">
    <property type="entry name" value="Valyl-tRNA_ligase"/>
</dbReference>
<feature type="domain" description="Methionyl/Valyl/Leucyl/Isoleucyl-tRNA synthetase anticodon-binding" evidence="26">
    <location>
        <begin position="1167"/>
        <end position="1211"/>
    </location>
</feature>
<evidence type="ECO:0000256" key="23">
    <source>
        <dbReference type="RuleBase" id="RU364024"/>
    </source>
</evidence>
<dbReference type="InterPro" id="IPR009008">
    <property type="entry name" value="Val/Leu/Ile-tRNA-synth_edit"/>
</dbReference>
<accession>L9KYR6</accession>
<protein>
    <recommendedName>
        <fullName evidence="21 23">General transcription factor IIH subunit 4</fullName>
    </recommendedName>
</protein>
<comment type="function">
    <text evidence="23">Component of the general transcription and DNA repair factor IIH (TFIIH) core complex which is involved in general and transcription-coupled nucleotide excision repair (NER) of damaged DNA.</text>
</comment>
<feature type="domain" description="Transcription factor Tfb2 C-terminal" evidence="27">
    <location>
        <begin position="347"/>
        <end position="407"/>
    </location>
</feature>
<keyword evidence="7 23" id="KW-0227">DNA damage</keyword>
<evidence type="ECO:0000256" key="2">
    <source>
        <dbReference type="ARBA" id="ARBA00004173"/>
    </source>
</evidence>
<keyword evidence="13 22" id="KW-0030">Aminoacyl-tRNA synthetase</keyword>
<comment type="catalytic activity">
    <reaction evidence="18">
        <text>tRNA(Val) + L-valine + ATP = L-valyl-tRNA(Val) + AMP + diphosphate</text>
        <dbReference type="Rhea" id="RHEA:10704"/>
        <dbReference type="Rhea" id="RHEA-COMP:9672"/>
        <dbReference type="Rhea" id="RHEA-COMP:9708"/>
        <dbReference type="ChEBI" id="CHEBI:30616"/>
        <dbReference type="ChEBI" id="CHEBI:33019"/>
        <dbReference type="ChEBI" id="CHEBI:57762"/>
        <dbReference type="ChEBI" id="CHEBI:78442"/>
        <dbReference type="ChEBI" id="CHEBI:78537"/>
        <dbReference type="ChEBI" id="CHEBI:456215"/>
        <dbReference type="EC" id="6.1.1.9"/>
    </reaction>
</comment>
<evidence type="ECO:0000256" key="19">
    <source>
        <dbReference type="ARBA" id="ARBA00057028"/>
    </source>
</evidence>
<dbReference type="FunFam" id="3.40.50.620:FF:000120">
    <property type="entry name" value="Valine--tRNA ligase, mitochondrial"/>
    <property type="match status" value="1"/>
</dbReference>
<dbReference type="InParanoid" id="L9KYR6"/>
<dbReference type="GO" id="GO:0006438">
    <property type="term" value="P:valyl-tRNA aminoacylation"/>
    <property type="evidence" value="ECO:0007669"/>
    <property type="project" value="InterPro"/>
</dbReference>
<evidence type="ECO:0000256" key="11">
    <source>
        <dbReference type="ARBA" id="ARBA00023015"/>
    </source>
</evidence>
<dbReference type="eggNOG" id="KOG0432">
    <property type="taxonomic scope" value="Eukaryota"/>
</dbReference>
<comment type="function">
    <text evidence="17">Catalyzes the attachment of valine to tRNA(Val) in a two-step reaction: valine is first activated by ATP to form Val-AMP and then transferred to the acceptor end of tRNA(Val).</text>
</comment>
<evidence type="ECO:0000256" key="22">
    <source>
        <dbReference type="RuleBase" id="RU363035"/>
    </source>
</evidence>
<evidence type="ECO:0000256" key="5">
    <source>
        <dbReference type="ARBA" id="ARBA00022598"/>
    </source>
</evidence>
<evidence type="ECO:0000313" key="28">
    <source>
        <dbReference type="EMBL" id="ELW67853.1"/>
    </source>
</evidence>
<dbReference type="InterPro" id="IPR014729">
    <property type="entry name" value="Rossmann-like_a/b/a_fold"/>
</dbReference>
<dbReference type="Pfam" id="PF18307">
    <property type="entry name" value="Tfb2_C"/>
    <property type="match status" value="1"/>
</dbReference>
<evidence type="ECO:0000256" key="14">
    <source>
        <dbReference type="ARBA" id="ARBA00023163"/>
    </source>
</evidence>
<evidence type="ECO:0000259" key="25">
    <source>
        <dbReference type="Pfam" id="PF00133"/>
    </source>
</evidence>
<evidence type="ECO:0000256" key="15">
    <source>
        <dbReference type="ARBA" id="ARBA00023204"/>
    </source>
</evidence>
<evidence type="ECO:0000256" key="17">
    <source>
        <dbReference type="ARBA" id="ARBA00043854"/>
    </source>
</evidence>
<keyword evidence="12" id="KW-0496">Mitochondrion</keyword>
<dbReference type="InterPro" id="IPR002300">
    <property type="entry name" value="aa-tRNA-synth_Ia"/>
</dbReference>
<gene>
    <name evidence="28" type="ORF">TREES_T100003945</name>
</gene>
<dbReference type="GO" id="GO:0000439">
    <property type="term" value="C:transcription factor TFIIH core complex"/>
    <property type="evidence" value="ECO:0007669"/>
    <property type="project" value="InterPro"/>
</dbReference>
<evidence type="ECO:0000256" key="4">
    <source>
        <dbReference type="ARBA" id="ARBA00007132"/>
    </source>
</evidence>
<feature type="compositionally biased region" description="Basic and acidic residues" evidence="24">
    <location>
        <begin position="419"/>
        <end position="433"/>
    </location>
</feature>
<evidence type="ECO:0000256" key="1">
    <source>
        <dbReference type="ARBA" id="ARBA00004123"/>
    </source>
</evidence>
<dbReference type="GO" id="GO:0005524">
    <property type="term" value="F:ATP binding"/>
    <property type="evidence" value="ECO:0007669"/>
    <property type="project" value="UniProtKB-KW"/>
</dbReference>
<evidence type="ECO:0000259" key="27">
    <source>
        <dbReference type="Pfam" id="PF18307"/>
    </source>
</evidence>
<keyword evidence="10" id="KW-0809">Transit peptide</keyword>
<dbReference type="Pfam" id="PF08264">
    <property type="entry name" value="Anticodon_1"/>
    <property type="match status" value="1"/>
</dbReference>
<dbReference type="Gene3D" id="3.30.70.2610">
    <property type="match status" value="1"/>
</dbReference>
<dbReference type="NCBIfam" id="TIGR00422">
    <property type="entry name" value="valS"/>
    <property type="match status" value="1"/>
</dbReference>
<name>L9KYR6_TUPCH</name>
<dbReference type="EMBL" id="KB320598">
    <property type="protein sequence ID" value="ELW67853.1"/>
    <property type="molecule type" value="Genomic_DNA"/>
</dbReference>
<reference evidence="29" key="2">
    <citation type="journal article" date="2013" name="Nat. Commun.">
        <title>Genome of the Chinese tree shrew.</title>
        <authorList>
            <person name="Fan Y."/>
            <person name="Huang Z.Y."/>
            <person name="Cao C.C."/>
            <person name="Chen C.S."/>
            <person name="Chen Y.X."/>
            <person name="Fan D.D."/>
            <person name="He J."/>
            <person name="Hou H.L."/>
            <person name="Hu L."/>
            <person name="Hu X.T."/>
            <person name="Jiang X.T."/>
            <person name="Lai R."/>
            <person name="Lang Y.S."/>
            <person name="Liang B."/>
            <person name="Liao S.G."/>
            <person name="Mu D."/>
            <person name="Ma Y.Y."/>
            <person name="Niu Y.Y."/>
            <person name="Sun X.Q."/>
            <person name="Xia J.Q."/>
            <person name="Xiao J."/>
            <person name="Xiong Z.Q."/>
            <person name="Xu L."/>
            <person name="Yang L."/>
            <person name="Zhang Y."/>
            <person name="Zhao W."/>
            <person name="Zhao X.D."/>
            <person name="Zheng Y.T."/>
            <person name="Zhou J.M."/>
            <person name="Zhu Y.B."/>
            <person name="Zhang G.J."/>
            <person name="Wang J."/>
            <person name="Yao Y.G."/>
        </authorList>
    </citation>
    <scope>NUCLEOTIDE SEQUENCE [LARGE SCALE GENOMIC DNA]</scope>
</reference>
<keyword evidence="6 22" id="KW-0547">Nucleotide-binding</keyword>
<comment type="similarity">
    <text evidence="4 23">Belongs to the TFB2 family.</text>
</comment>
<feature type="domain" description="Aminoacyl-tRNA synthetase class Ia" evidence="25">
    <location>
        <begin position="489"/>
        <end position="1122"/>
    </location>
</feature>
<sequence length="1382" mass="154824">MESTPSRGGLNRVHLQCRNLQEFLGGLSSGVLDRLYGHPATCLAVFRELPSLAKNWVMRMLFLEQPLPQAAVALWVKKEFSKAQEESTGLLSGLRIWHTQLLPGGLQGLILNPIFRQNLRIALLEIVAQFLLLDTPAQLWYFMLQYLQTAQSRGMDLVEILSFLFQLSFSTLGKRRGERGRVHTVMDLVEILSFLFQLSFSTLGKDYSVEGMSDSLLNFLQHLREFGLVFQRKRKSRRYYPTRLAINLSSGVSGAGGTAHQPGFIVVETNYRLYAYTESELQIALIALFSEMLYRFPNMVVAQVTRESVQQAIASGITAQQIIHFLRTRAHPVMLKQTPVLPPTITDQIRLWELERDRLRFTEGVLYNQFLSQVDFELLLAHARELGVLVFENSAKRLMVVTPAGHSDPEPHGSSVSRRNREAKQKRLREKQAVLETGVAGKSESAESSKAWSPKEIVLYEIPTDPGEKKDTSRPLPPAYSPRYVEAAWYPWWVRQGFFKPEYQARLPQATGETFSMCIPPPNVTGSLHIGHALTVAIQDTLVRWHRMRGDRVLWVPGSDHAGIATQAVVEKQLWRERGLRRHELSREDFLREVWQWKEAKGGEICEQLRALGASLDWDRERFTMDAGSSVAVTEAFVRLYEAGLLYRSRQLVNWSCALRSAISDIEVESRPLPGRTELRLPGCPTPVAFGLLISVAFPVDGEPGGGGVRDDRPYELECLSSDAEVVVATTRPETLPGDVAVAVHPDDSRYTHLHGRRLRHPLTGQLLPLITDSAVQPHVGTGAVKVTPAHSPADAEMGARHGFSPLDVIAEDGTMTSLCGDWLQGLHRFVAREKIVSALRERGLFRGLQSHPMVLPICSRSGDVVEHLLKSQWFVRCREMGARAAEAVASGALELSPPFHQKNWQHWFAHIGDWCVSRQLWWGHRIPAYLGHGEDCWVVGRSEAEAREVAARLTGRPGAELALERDPDVLDTWFSSALFPFSALGWPQETPDLARFYPLSLLETGSDLLLFWVGRMVMLGTQLTGQLPFSKVLLHPMVRDRQGRKMSKSLGNVLDPRDVICGVQLRVLQEKLRDGNLDPAELATAAAAQKKEFPHGIPECGTDALRFALCSHGVLGGDLRLSVSEVLSCRHFCNKIWNALRFILSALGEEFVPRPAEELSPCSPMDAWILSRLALAARECERGFLSRELSLVTHALHHFWLHSLCDVYLESWHQPELERRFSRVQEAVQVLRTLRATYQLTRARPRVLLQSSEPGERDLFGAFLEPLGTLSHCGAVGLLPPGAAAPSHWAQASLGGSTQVYMELQGLVDPRAHLPLLAARRHKLQKQLDGLIARTPSDGEAETQRQQRLSCLQLELLKLDKAASHLRQLMDESPSPGSSEL</sequence>
<evidence type="ECO:0000256" key="12">
    <source>
        <dbReference type="ARBA" id="ARBA00023128"/>
    </source>
</evidence>
<dbReference type="GO" id="GO:0006366">
    <property type="term" value="P:transcription by RNA polymerase II"/>
    <property type="evidence" value="ECO:0007669"/>
    <property type="project" value="UniProtKB-ARBA"/>
</dbReference>
<keyword evidence="29" id="KW-1185">Reference proteome</keyword>
<evidence type="ECO:0000256" key="16">
    <source>
        <dbReference type="ARBA" id="ARBA00023242"/>
    </source>
</evidence>
<evidence type="ECO:0000256" key="20">
    <source>
        <dbReference type="ARBA" id="ARBA00064576"/>
    </source>
</evidence>
<feature type="region of interest" description="Disordered" evidence="24">
    <location>
        <begin position="403"/>
        <end position="448"/>
    </location>
</feature>
<dbReference type="InterPro" id="IPR004598">
    <property type="entry name" value="TFIIH_p52/Tfb2"/>
</dbReference>
<dbReference type="PROSITE" id="PS00178">
    <property type="entry name" value="AA_TRNA_LIGASE_I"/>
    <property type="match status" value="1"/>
</dbReference>
<keyword evidence="16 23" id="KW-0539">Nucleus</keyword>
<proteinExistence type="inferred from homology"/>
<dbReference type="InterPro" id="IPR009080">
    <property type="entry name" value="tRNAsynth_Ia_anticodon-bd"/>
</dbReference>
<dbReference type="FunFam" id="3.90.740.10:FF:000014">
    <property type="entry name" value="valine--tRNA ligase, mitochondrial"/>
    <property type="match status" value="1"/>
</dbReference>
<comment type="subunit">
    <text evidence="20">Component of the 7-subunit TFIIH core complex composed of XPB/ERCC3, XPD/ERCC2, GTF2H1, GTF2H2, GTF2H3, GTF2H4 and GTF2H5, which is active in NER. The core complex associates with the 3-subunit CDK-activating kinase (CAK) module composed of CCNH/cyclin H, CDK7 and MNAT1 to form the 10-subunit holoenzyme (holo-TFIIH) active in transcription. Part of TBP-based Pol II pre-initiation complex (PIC), in which Pol II core assembles with general transcription factors and other specific initiation factors including GTF2E1, GTF2E2, GTF2F1, GTF2F2, TCEA1, ERCC2, ERCC3, GTF2H2, GTF2H3, GTF2H4, GTF2H5, GTF2A1, GTF2A2, GTF2B and TBP; this large multi-subunit PIC complex mediates DNA unwinding and targets Pol II core to the transcription start site where the first phosphodiester bond forms.</text>
</comment>
<evidence type="ECO:0000256" key="21">
    <source>
        <dbReference type="ARBA" id="ARBA00070130"/>
    </source>
</evidence>
<evidence type="ECO:0000256" key="13">
    <source>
        <dbReference type="ARBA" id="ARBA00023146"/>
    </source>
</evidence>
<dbReference type="GO" id="GO:0006289">
    <property type="term" value="P:nucleotide-excision repair"/>
    <property type="evidence" value="ECO:0007669"/>
    <property type="project" value="InterPro"/>
</dbReference>
<dbReference type="Gene3D" id="3.40.50.620">
    <property type="entry name" value="HUPs"/>
    <property type="match status" value="2"/>
</dbReference>
<dbReference type="FunFam" id="3.40.50.620:FF:000020">
    <property type="entry name" value="Valine--tRNA ligase, mitochondrial"/>
    <property type="match status" value="1"/>
</dbReference>
<dbReference type="Pfam" id="PF00133">
    <property type="entry name" value="tRNA-synt_1"/>
    <property type="match status" value="1"/>
</dbReference>
<dbReference type="SUPFAM" id="SSF50677">
    <property type="entry name" value="ValRS/IleRS/LeuRS editing domain"/>
    <property type="match status" value="1"/>
</dbReference>
<evidence type="ECO:0000256" key="7">
    <source>
        <dbReference type="ARBA" id="ARBA00022763"/>
    </source>
</evidence>
<evidence type="ECO:0000256" key="8">
    <source>
        <dbReference type="ARBA" id="ARBA00022840"/>
    </source>
</evidence>
<dbReference type="CDD" id="cd00817">
    <property type="entry name" value="ValRS_core"/>
    <property type="match status" value="1"/>
</dbReference>
<organism evidence="28 29">
    <name type="scientific">Tupaia chinensis</name>
    <name type="common">Chinese tree shrew</name>
    <name type="synonym">Tupaia belangeri chinensis</name>
    <dbReference type="NCBI Taxonomy" id="246437"/>
    <lineage>
        <taxon>Eukaryota</taxon>
        <taxon>Metazoa</taxon>
        <taxon>Chordata</taxon>
        <taxon>Craniata</taxon>
        <taxon>Vertebrata</taxon>
        <taxon>Euteleostomi</taxon>
        <taxon>Mammalia</taxon>
        <taxon>Eutheria</taxon>
        <taxon>Euarchontoglires</taxon>
        <taxon>Scandentia</taxon>
        <taxon>Tupaiidae</taxon>
        <taxon>Tupaia</taxon>
    </lineage>
</organism>
<keyword evidence="15 23" id="KW-0234">DNA repair</keyword>
<dbReference type="STRING" id="246437.L9KYR6"/>
<evidence type="ECO:0000313" key="29">
    <source>
        <dbReference type="Proteomes" id="UP000011518"/>
    </source>
</evidence>
<evidence type="ECO:0000259" key="26">
    <source>
        <dbReference type="Pfam" id="PF08264"/>
    </source>
</evidence>
<dbReference type="InterPro" id="IPR040662">
    <property type="entry name" value="Tfb2_C"/>
</dbReference>
<dbReference type="Pfam" id="PF03849">
    <property type="entry name" value="Tfb2"/>
    <property type="match status" value="3"/>
</dbReference>
<dbReference type="NCBIfam" id="TIGR00625">
    <property type="entry name" value="tfb2"/>
    <property type="match status" value="1"/>
</dbReference>
<dbReference type="SUPFAM" id="SSF52374">
    <property type="entry name" value="Nucleotidylyl transferase"/>
    <property type="match status" value="1"/>
</dbReference>
<dbReference type="Gene3D" id="1.10.730.10">
    <property type="entry name" value="Isoleucyl-tRNA Synthetase, Domain 1"/>
    <property type="match status" value="1"/>
</dbReference>
<dbReference type="FunFam" id="3.30.70.2610:FF:000001">
    <property type="entry name" value="General transcription factor IIH subunit 4"/>
    <property type="match status" value="1"/>
</dbReference>
<dbReference type="Proteomes" id="UP000011518">
    <property type="component" value="Unassembled WGS sequence"/>
</dbReference>
<dbReference type="GO" id="GO:0002161">
    <property type="term" value="F:aminoacyl-tRNA deacylase activity"/>
    <property type="evidence" value="ECO:0007669"/>
    <property type="project" value="InterPro"/>
</dbReference>
<keyword evidence="14 23" id="KW-0804">Transcription</keyword>
<keyword evidence="9 22" id="KW-0648">Protein biosynthesis</keyword>
<evidence type="ECO:0000256" key="6">
    <source>
        <dbReference type="ARBA" id="ARBA00022741"/>
    </source>
</evidence>
<dbReference type="GO" id="GO:0004832">
    <property type="term" value="F:valine-tRNA ligase activity"/>
    <property type="evidence" value="ECO:0007669"/>
    <property type="project" value="UniProtKB-EC"/>
</dbReference>
<evidence type="ECO:0000256" key="9">
    <source>
        <dbReference type="ARBA" id="ARBA00022917"/>
    </source>
</evidence>
<comment type="subcellular location">
    <subcellularLocation>
        <location evidence="2">Mitochondrion</location>
    </subcellularLocation>
    <subcellularLocation>
        <location evidence="1 23">Nucleus</location>
    </subcellularLocation>
</comment>
<dbReference type="GO" id="GO:0005829">
    <property type="term" value="C:cytosol"/>
    <property type="evidence" value="ECO:0007669"/>
    <property type="project" value="TreeGrafter"/>
</dbReference>
<dbReference type="InterPro" id="IPR033705">
    <property type="entry name" value="Anticodon_Ia_Val"/>
</dbReference>
<keyword evidence="8 22" id="KW-0067">ATP-binding</keyword>
<evidence type="ECO:0000256" key="3">
    <source>
        <dbReference type="ARBA" id="ARBA00005594"/>
    </source>
</evidence>
<dbReference type="CDD" id="cd07962">
    <property type="entry name" value="Anticodon_Ia_Val"/>
    <property type="match status" value="1"/>
</dbReference>
<evidence type="ECO:0000256" key="24">
    <source>
        <dbReference type="SAM" id="MobiDB-lite"/>
    </source>
</evidence>
<evidence type="ECO:0000256" key="10">
    <source>
        <dbReference type="ARBA" id="ARBA00022946"/>
    </source>
</evidence>
<keyword evidence="5 22" id="KW-0436">Ligase</keyword>
<keyword evidence="11 23" id="KW-0805">Transcription regulation</keyword>
<dbReference type="GO" id="GO:0001671">
    <property type="term" value="F:ATPase activator activity"/>
    <property type="evidence" value="ECO:0007669"/>
    <property type="project" value="InterPro"/>
</dbReference>
<reference evidence="29" key="1">
    <citation type="submission" date="2012-07" db="EMBL/GenBank/DDBJ databases">
        <title>Genome of the Chinese tree shrew, a rising model animal genetically related to primates.</title>
        <authorList>
            <person name="Zhang G."/>
            <person name="Fan Y."/>
            <person name="Yao Y."/>
            <person name="Huang Z."/>
        </authorList>
    </citation>
    <scope>NUCLEOTIDE SEQUENCE [LARGE SCALE GENOMIC DNA]</scope>
</reference>
<dbReference type="InterPro" id="IPR001412">
    <property type="entry name" value="aa-tRNA-synth_I_CS"/>
</dbReference>
<dbReference type="PRINTS" id="PR00986">
    <property type="entry name" value="TRNASYNTHVAL"/>
</dbReference>
<dbReference type="InterPro" id="IPR013155">
    <property type="entry name" value="M/V/L/I-tRNA-synth_anticd-bd"/>
</dbReference>
<dbReference type="PANTHER" id="PTHR11946:SF71">
    <property type="entry name" value="VALINE--TRNA LIGASE, MITOCHONDRIAL"/>
    <property type="match status" value="1"/>
</dbReference>
<dbReference type="SUPFAM" id="SSF47323">
    <property type="entry name" value="Anticodon-binding domain of a subclass of class I aminoacyl-tRNA synthetases"/>
    <property type="match status" value="1"/>
</dbReference>
<dbReference type="Gene3D" id="3.90.740.10">
    <property type="entry name" value="Valyl/Leucyl/Isoleucyl-tRNA synthetase, editing domain"/>
    <property type="match status" value="2"/>
</dbReference>
<dbReference type="NCBIfam" id="NF004349">
    <property type="entry name" value="PRK05729.1"/>
    <property type="match status" value="1"/>
</dbReference>
<comment type="similarity">
    <text evidence="3 22">Belongs to the class-I aminoacyl-tRNA synthetase family.</text>
</comment>